<protein>
    <submittedName>
        <fullName evidence="1">Uncharacterized protein</fullName>
    </submittedName>
</protein>
<dbReference type="EMBL" id="UINC01186344">
    <property type="protein sequence ID" value="SVD98522.1"/>
    <property type="molecule type" value="Genomic_DNA"/>
</dbReference>
<accession>A0A382ZST1</accession>
<dbReference type="AlphaFoldDB" id="A0A382ZST1"/>
<name>A0A382ZST1_9ZZZZ</name>
<feature type="non-terminal residue" evidence="1">
    <location>
        <position position="61"/>
    </location>
</feature>
<proteinExistence type="predicted"/>
<sequence length="61" mass="6756">MNGIVHICGFVFCLAAAGLVAADDWPQWRGVERDGVWRETGIVKELPKKLSFLWRAPVGMG</sequence>
<organism evidence="1">
    <name type="scientific">marine metagenome</name>
    <dbReference type="NCBI Taxonomy" id="408172"/>
    <lineage>
        <taxon>unclassified sequences</taxon>
        <taxon>metagenomes</taxon>
        <taxon>ecological metagenomes</taxon>
    </lineage>
</organism>
<gene>
    <name evidence="1" type="ORF">METZ01_LOCUS451376</name>
</gene>
<reference evidence="1" key="1">
    <citation type="submission" date="2018-05" db="EMBL/GenBank/DDBJ databases">
        <authorList>
            <person name="Lanie J.A."/>
            <person name="Ng W.-L."/>
            <person name="Kazmierczak K.M."/>
            <person name="Andrzejewski T.M."/>
            <person name="Davidsen T.M."/>
            <person name="Wayne K.J."/>
            <person name="Tettelin H."/>
            <person name="Glass J.I."/>
            <person name="Rusch D."/>
            <person name="Podicherti R."/>
            <person name="Tsui H.-C.T."/>
            <person name="Winkler M.E."/>
        </authorList>
    </citation>
    <scope>NUCLEOTIDE SEQUENCE</scope>
</reference>
<evidence type="ECO:0000313" key="1">
    <source>
        <dbReference type="EMBL" id="SVD98522.1"/>
    </source>
</evidence>